<dbReference type="PANTHER" id="PTHR37358">
    <property type="entry name" value="MUCIN-20"/>
    <property type="match status" value="1"/>
</dbReference>
<name>A0A5N4EIT6_CAMDR</name>
<dbReference type="EMBL" id="JWIN03000001">
    <property type="protein sequence ID" value="KAB1283413.1"/>
    <property type="molecule type" value="Genomic_DNA"/>
</dbReference>
<dbReference type="GO" id="GO:0048012">
    <property type="term" value="P:hepatocyte growth factor receptor signaling pathway"/>
    <property type="evidence" value="ECO:0007669"/>
    <property type="project" value="InterPro"/>
</dbReference>
<dbReference type="InterPro" id="IPR034551">
    <property type="entry name" value="MUC20"/>
</dbReference>
<dbReference type="Proteomes" id="UP000299084">
    <property type="component" value="Unassembled WGS sequence"/>
</dbReference>
<protein>
    <submittedName>
        <fullName evidence="2">Mucin-20</fullName>
    </submittedName>
</protein>
<evidence type="ECO:0000313" key="2">
    <source>
        <dbReference type="EMBL" id="KAB1283413.1"/>
    </source>
</evidence>
<dbReference type="PANTHER" id="PTHR37358:SF1">
    <property type="entry name" value="MUCIN-20"/>
    <property type="match status" value="1"/>
</dbReference>
<evidence type="ECO:0000313" key="3">
    <source>
        <dbReference type="Proteomes" id="UP000299084"/>
    </source>
</evidence>
<organism evidence="2 3">
    <name type="scientific">Camelus dromedarius</name>
    <name type="common">Dromedary</name>
    <name type="synonym">Arabian camel</name>
    <dbReference type="NCBI Taxonomy" id="9838"/>
    <lineage>
        <taxon>Eukaryota</taxon>
        <taxon>Metazoa</taxon>
        <taxon>Chordata</taxon>
        <taxon>Craniata</taxon>
        <taxon>Vertebrata</taxon>
        <taxon>Euteleostomi</taxon>
        <taxon>Mammalia</taxon>
        <taxon>Eutheria</taxon>
        <taxon>Laurasiatheria</taxon>
        <taxon>Artiodactyla</taxon>
        <taxon>Tylopoda</taxon>
        <taxon>Camelidae</taxon>
        <taxon>Camelus</taxon>
    </lineage>
</organism>
<dbReference type="AlphaFoldDB" id="A0A5N4EIT6"/>
<gene>
    <name evidence="2" type="primary">Mucin-20</name>
    <name evidence="2" type="ORF">Cadr_000000671</name>
</gene>
<accession>A0A5N4EIT6</accession>
<comment type="caution">
    <text evidence="2">The sequence shown here is derived from an EMBL/GenBank/DDBJ whole genome shotgun (WGS) entry which is preliminary data.</text>
</comment>
<keyword evidence="3" id="KW-1185">Reference proteome</keyword>
<sequence length="568" mass="59268">MVLRMENPPSPARNNPDWMQSVPDSSPPRTSSLARDMVLALAGMQDQRMKGGSERQWQICWAVVAGAPARMGSFWGLTLPLFFFYLGAGAPRSSAGPSTSGSGHTEVPAVTSGSRTSSEGVFWTTDLTKTSDRTLIPDSIISEAETRETETIFPATQIRALIKRTLSKSTVVITTPVETSATSGSPTGSGVTAAETVTCDHLLKAIFDILCTFDSSEEAKRVMVNVLTWAHTSAEAEALSSESSASSDSSASAFTSFQGLSPDITALAKALAANNITNIEVTNCSILDIETTAPVPRTSDVDHSPTGGKALSAPETSALPDSTEARSHLPRTTTSAKVLSAASATASATPDVTSTIDSTAEVETTAAKATTPSGNLVTVSMNPLEENSVLSVETTSHTEDSGAVTISTGAGSTVGKVTSPARFSATVYSLSEVATIVSSTLSEPSTTDSTFSGTVPISKSPLPSVHLTTASSSQEKSTTLAKTTASVKTLKTTSTAQGKPSAAMPTTAQTRWTDVTAGGDGGFLLLRLSVDSPEDLTDPRVVERLMQQLHRELCLPLVRVSLLRVRRS</sequence>
<proteinExistence type="predicted"/>
<feature type="compositionally biased region" description="Polar residues" evidence="1">
    <location>
        <begin position="22"/>
        <end position="31"/>
    </location>
</feature>
<evidence type="ECO:0000256" key="1">
    <source>
        <dbReference type="SAM" id="MobiDB-lite"/>
    </source>
</evidence>
<feature type="region of interest" description="Disordered" evidence="1">
    <location>
        <begin position="94"/>
        <end position="117"/>
    </location>
</feature>
<feature type="region of interest" description="Disordered" evidence="1">
    <location>
        <begin position="295"/>
        <end position="357"/>
    </location>
</feature>
<dbReference type="STRING" id="9838.ENSCDRP00005029697"/>
<reference evidence="2 3" key="1">
    <citation type="journal article" date="2019" name="Mol. Ecol. Resour.">
        <title>Improving Illumina assemblies with Hi-C and long reads: an example with the North African dromedary.</title>
        <authorList>
            <person name="Elbers J.P."/>
            <person name="Rogers M.F."/>
            <person name="Perelman P.L."/>
            <person name="Proskuryakova A.A."/>
            <person name="Serdyukova N.A."/>
            <person name="Johnson W.E."/>
            <person name="Horin P."/>
            <person name="Corander J."/>
            <person name="Murphy D."/>
            <person name="Burger P.A."/>
        </authorList>
    </citation>
    <scope>NUCLEOTIDE SEQUENCE [LARGE SCALE GENOMIC DNA]</scope>
    <source>
        <strain evidence="2">Drom800</strain>
        <tissue evidence="2">Blood</tissue>
    </source>
</reference>
<feature type="region of interest" description="Disordered" evidence="1">
    <location>
        <begin position="1"/>
        <end position="31"/>
    </location>
</feature>
<feature type="compositionally biased region" description="Low complexity" evidence="1">
    <location>
        <begin position="332"/>
        <end position="357"/>
    </location>
</feature>